<dbReference type="PANTHER" id="PTHR15725">
    <property type="entry name" value="ZN-FINGER, C-X8-C-X5-C-X3-H TYPE-CONTAINING"/>
    <property type="match status" value="1"/>
</dbReference>
<feature type="zinc finger region" description="C3H1-type" evidence="1">
    <location>
        <begin position="14"/>
        <end position="41"/>
    </location>
</feature>
<feature type="domain" description="C3H1-type" evidence="3">
    <location>
        <begin position="43"/>
        <end position="69"/>
    </location>
</feature>
<feature type="zinc finger region" description="C3H1-type" evidence="1">
    <location>
        <begin position="43"/>
        <end position="69"/>
    </location>
</feature>
<evidence type="ECO:0000256" key="1">
    <source>
        <dbReference type="PROSITE-ProRule" id="PRU00723"/>
    </source>
</evidence>
<feature type="compositionally biased region" description="Acidic residues" evidence="2">
    <location>
        <begin position="220"/>
        <end position="247"/>
    </location>
</feature>
<keyword evidence="1" id="KW-0479">Metal-binding</keyword>
<keyword evidence="5" id="KW-1185">Reference proteome</keyword>
<dbReference type="PROSITE" id="PS50103">
    <property type="entry name" value="ZF_C3H1"/>
    <property type="match status" value="2"/>
</dbReference>
<dbReference type="GO" id="GO:0008270">
    <property type="term" value="F:zinc ion binding"/>
    <property type="evidence" value="ECO:0007669"/>
    <property type="project" value="UniProtKB-KW"/>
</dbReference>
<dbReference type="Pfam" id="PF15663">
    <property type="entry name" value="zf-CCCH_3"/>
    <property type="match status" value="1"/>
</dbReference>
<accession>A0AAN9AG29</accession>
<dbReference type="Gene3D" id="4.10.1000.10">
    <property type="entry name" value="Zinc finger, CCCH-type"/>
    <property type="match status" value="1"/>
</dbReference>
<keyword evidence="1" id="KW-0863">Zinc-finger</keyword>
<dbReference type="AlphaFoldDB" id="A0AAN9AG29"/>
<evidence type="ECO:0000259" key="3">
    <source>
        <dbReference type="PROSITE" id="PS50103"/>
    </source>
</evidence>
<sequence length="755" mass="84061">MKLSAHSMDEKTSASKNNDCYFYYYSSCSKGDACPYRHEPAALRNETVCIYWLQRKCNKSNCIFRHMELSKQRDKIACWFESQPGGCKKPHCPFQHQNILDHPREEDIKKKPDLILPVKKDDSVLEENVSASSEVSDHQVMLSRSDSGGHTPPRQVHQSTITRNPIIVPLQDGESDSESVSGSPLKRVKDSQLSAQLEWELRRLRQIQAHEADIIGYQFADEDDDEAEEEDENSEAEEGDMEDEVVQTPEVEEEYVVEEVVEVEEEEDTDAAHRRLHPPHEENVVQPKTKYAQVPVVKDPGKNVYRPQASNLKDRKRLQISERLGGVASRALAETLGTKVLLRSPPSQRITNKEEDLPNADVKRLKERLGLKAGKKTSIAARLGTRKEQAIVISSDEESNGVDSSIASRITNIRHHQVDTKETVLDGAPVHKSIFSKEEEDPGLNFTVKSLADIKAEKQKRKVTVKRLQPSKAKNGTKPRSALSRLEPSARGRIDTKAVNKTGSVNPTRIEPPEKEKQSFKILSLGEIKSNKKVVLKNYVGNSAVSGPKTKRPISPIYFPKEDKASLREKTSLSHDSLTEVDEGKQADVGRRRISIKRSPVKSPGESEPLQKVQRIKEVTPPVSATGTRKISLVTSIAPVRKITPVTTSNALIRKITAVSTSTSVKKDSSNPCSQNNNVIDNRRTISVPLSDKEARGVHKSNIVQITKSPSISKVSMSQGGLSRNDSLIEDDEELLLAGDTLELEEGVDEAALLI</sequence>
<evidence type="ECO:0000313" key="5">
    <source>
        <dbReference type="Proteomes" id="UP001381693"/>
    </source>
</evidence>
<organism evidence="4 5">
    <name type="scientific">Halocaridina rubra</name>
    <name type="common">Hawaiian red shrimp</name>
    <dbReference type="NCBI Taxonomy" id="373956"/>
    <lineage>
        <taxon>Eukaryota</taxon>
        <taxon>Metazoa</taxon>
        <taxon>Ecdysozoa</taxon>
        <taxon>Arthropoda</taxon>
        <taxon>Crustacea</taxon>
        <taxon>Multicrustacea</taxon>
        <taxon>Malacostraca</taxon>
        <taxon>Eumalacostraca</taxon>
        <taxon>Eucarida</taxon>
        <taxon>Decapoda</taxon>
        <taxon>Pleocyemata</taxon>
        <taxon>Caridea</taxon>
        <taxon>Atyoidea</taxon>
        <taxon>Atyidae</taxon>
        <taxon>Halocaridina</taxon>
    </lineage>
</organism>
<proteinExistence type="predicted"/>
<gene>
    <name evidence="4" type="ORF">SK128_022408</name>
</gene>
<dbReference type="Proteomes" id="UP001381693">
    <property type="component" value="Unassembled WGS sequence"/>
</dbReference>
<feature type="region of interest" description="Disordered" evidence="2">
    <location>
        <begin position="466"/>
        <end position="493"/>
    </location>
</feature>
<evidence type="ECO:0000256" key="2">
    <source>
        <dbReference type="SAM" id="MobiDB-lite"/>
    </source>
</evidence>
<comment type="caution">
    <text evidence="4">The sequence shown here is derived from an EMBL/GenBank/DDBJ whole genome shotgun (WGS) entry which is preliminary data.</text>
</comment>
<name>A0AAN9AG29_HALRR</name>
<dbReference type="EMBL" id="JAXCGZ010000385">
    <property type="protein sequence ID" value="KAK7086077.1"/>
    <property type="molecule type" value="Genomic_DNA"/>
</dbReference>
<keyword evidence="1" id="KW-0862">Zinc</keyword>
<protein>
    <recommendedName>
        <fullName evidence="3">C3H1-type domain-containing protein</fullName>
    </recommendedName>
</protein>
<dbReference type="InterPro" id="IPR000571">
    <property type="entry name" value="Znf_CCCH"/>
</dbReference>
<dbReference type="InterPro" id="IPR041686">
    <property type="entry name" value="Znf-CCCH_3"/>
</dbReference>
<evidence type="ECO:0000313" key="4">
    <source>
        <dbReference type="EMBL" id="KAK7086077.1"/>
    </source>
</evidence>
<feature type="region of interest" description="Disordered" evidence="2">
    <location>
        <begin position="128"/>
        <end position="189"/>
    </location>
</feature>
<feature type="domain" description="C3H1-type" evidence="3">
    <location>
        <begin position="14"/>
        <end position="41"/>
    </location>
</feature>
<dbReference type="SMART" id="SM00356">
    <property type="entry name" value="ZnF_C3H1"/>
    <property type="match status" value="2"/>
</dbReference>
<feature type="region of interest" description="Disordered" evidence="2">
    <location>
        <begin position="218"/>
        <end position="247"/>
    </location>
</feature>
<dbReference type="PANTHER" id="PTHR15725:SF14">
    <property type="entry name" value="ZINC FINGER CCCH DOMAIN-CONTAINING PROTEIN 11A"/>
    <property type="match status" value="1"/>
</dbReference>
<reference evidence="4 5" key="1">
    <citation type="submission" date="2023-11" db="EMBL/GenBank/DDBJ databases">
        <title>Halocaridina rubra genome assembly.</title>
        <authorList>
            <person name="Smith C."/>
        </authorList>
    </citation>
    <scope>NUCLEOTIDE SEQUENCE [LARGE SCALE GENOMIC DNA]</scope>
    <source>
        <strain evidence="4">EP-1</strain>
        <tissue evidence="4">Whole</tissue>
    </source>
</reference>